<proteinExistence type="predicted"/>
<dbReference type="SUPFAM" id="SSF51735">
    <property type="entry name" value="NAD(P)-binding Rossmann-fold domains"/>
    <property type="match status" value="1"/>
</dbReference>
<dbReference type="RefSeq" id="WP_353574430.1">
    <property type="nucleotide sequence ID" value="NZ_JBETME010000008.1"/>
</dbReference>
<comment type="caution">
    <text evidence="1">The sequence shown here is derived from an EMBL/GenBank/DDBJ whole genome shotgun (WGS) entry which is preliminary data.</text>
</comment>
<dbReference type="EMBL" id="JBETME010000008">
    <property type="protein sequence ID" value="MES4992475.1"/>
    <property type="molecule type" value="Genomic_DNA"/>
</dbReference>
<protein>
    <recommendedName>
        <fullName evidence="3">Oxidoreductase protein</fullName>
    </recommendedName>
</protein>
<evidence type="ECO:0008006" key="3">
    <source>
        <dbReference type="Google" id="ProtNLM"/>
    </source>
</evidence>
<name>A0ABD5LKY2_AGRRD</name>
<evidence type="ECO:0000313" key="1">
    <source>
        <dbReference type="EMBL" id="MES4992475.1"/>
    </source>
</evidence>
<dbReference type="InterPro" id="IPR036291">
    <property type="entry name" value="NAD(P)-bd_dom_sf"/>
</dbReference>
<evidence type="ECO:0000313" key="2">
    <source>
        <dbReference type="Proteomes" id="UP001438189"/>
    </source>
</evidence>
<dbReference type="Proteomes" id="UP001438189">
    <property type="component" value="Unassembled WGS sequence"/>
</dbReference>
<reference evidence="1 2" key="1">
    <citation type="submission" date="2024-06" db="EMBL/GenBank/DDBJ databases">
        <title>Genome sequencing of Agrobacterium spp. from tobacco in Serbia.</title>
        <authorList>
            <person name="Ilicic R.J."/>
            <person name="Studholme D.J."/>
            <person name="Jelusic A."/>
            <person name="Barac G."/>
            <person name="Bagi F."/>
            <person name="Popovic Milovanovic T."/>
        </authorList>
    </citation>
    <scope>NUCLEOTIDE SEQUENCE [LARGE SCALE GENOMIC DNA]</scope>
    <source>
        <strain evidence="1 2">DA1</strain>
    </source>
</reference>
<accession>A0ABD5LKY2</accession>
<dbReference type="Gene3D" id="3.40.50.720">
    <property type="entry name" value="NAD(P)-binding Rossmann-like Domain"/>
    <property type="match status" value="1"/>
</dbReference>
<sequence length="98" mass="11026">MTDILRGKVAIVTGAADGMGLAIAETFAREGTMSLPRILRLSGLIQDGQTPKPAPDRDETYQRVRALAISKHRHQIARENYVETIYVDRADKRGRRHR</sequence>
<dbReference type="AlphaFoldDB" id="A0ABD5LKY2"/>
<gene>
    <name evidence="1" type="ORF">ABVB70_19255</name>
</gene>
<organism evidence="1 2">
    <name type="scientific">Agrobacterium radiobacter</name>
    <dbReference type="NCBI Taxonomy" id="362"/>
    <lineage>
        <taxon>Bacteria</taxon>
        <taxon>Pseudomonadati</taxon>
        <taxon>Pseudomonadota</taxon>
        <taxon>Alphaproteobacteria</taxon>
        <taxon>Hyphomicrobiales</taxon>
        <taxon>Rhizobiaceae</taxon>
        <taxon>Rhizobium/Agrobacterium group</taxon>
        <taxon>Agrobacterium</taxon>
        <taxon>Agrobacterium tumefaciens complex</taxon>
    </lineage>
</organism>